<dbReference type="PROSITE" id="PS51186">
    <property type="entry name" value="GNAT"/>
    <property type="match status" value="1"/>
</dbReference>
<gene>
    <name evidence="2" type="ORF">GCM10009838_05070</name>
</gene>
<dbReference type="Pfam" id="PF00583">
    <property type="entry name" value="Acetyltransf_1"/>
    <property type="match status" value="1"/>
</dbReference>
<keyword evidence="3" id="KW-1185">Reference proteome</keyword>
<dbReference type="EMBL" id="BAAAQM010000002">
    <property type="protein sequence ID" value="GAA1952875.1"/>
    <property type="molecule type" value="Genomic_DNA"/>
</dbReference>
<name>A0ABN2QID0_9ACTN</name>
<dbReference type="InterPro" id="IPR000182">
    <property type="entry name" value="GNAT_dom"/>
</dbReference>
<reference evidence="2 3" key="1">
    <citation type="journal article" date="2019" name="Int. J. Syst. Evol. Microbiol.">
        <title>The Global Catalogue of Microorganisms (GCM) 10K type strain sequencing project: providing services to taxonomists for standard genome sequencing and annotation.</title>
        <authorList>
            <consortium name="The Broad Institute Genomics Platform"/>
            <consortium name="The Broad Institute Genome Sequencing Center for Infectious Disease"/>
            <person name="Wu L."/>
            <person name="Ma J."/>
        </authorList>
    </citation>
    <scope>NUCLEOTIDE SEQUENCE [LARGE SCALE GENOMIC DNA]</scope>
    <source>
        <strain evidence="2 3">JCM 16013</strain>
    </source>
</reference>
<organism evidence="2 3">
    <name type="scientific">Catenulispora subtropica</name>
    <dbReference type="NCBI Taxonomy" id="450798"/>
    <lineage>
        <taxon>Bacteria</taxon>
        <taxon>Bacillati</taxon>
        <taxon>Actinomycetota</taxon>
        <taxon>Actinomycetes</taxon>
        <taxon>Catenulisporales</taxon>
        <taxon>Catenulisporaceae</taxon>
        <taxon>Catenulispora</taxon>
    </lineage>
</organism>
<protein>
    <recommendedName>
        <fullName evidence="1">N-acetyltransferase domain-containing protein</fullName>
    </recommendedName>
</protein>
<dbReference type="SUPFAM" id="SSF55729">
    <property type="entry name" value="Acyl-CoA N-acyltransferases (Nat)"/>
    <property type="match status" value="1"/>
</dbReference>
<feature type="domain" description="N-acetyltransferase" evidence="1">
    <location>
        <begin position="1"/>
        <end position="58"/>
    </location>
</feature>
<dbReference type="Gene3D" id="3.40.630.30">
    <property type="match status" value="1"/>
</dbReference>
<evidence type="ECO:0000313" key="2">
    <source>
        <dbReference type="EMBL" id="GAA1952875.1"/>
    </source>
</evidence>
<dbReference type="InterPro" id="IPR016181">
    <property type="entry name" value="Acyl_CoA_acyltransferase"/>
</dbReference>
<sequence length="76" mass="8781">MGRVLIHAAEDRIRRRGLFRAELGVELDNPRTLALYERLGYVAYDEQPDAWDEEAPDGTIRRHETICTCLAKDPRV</sequence>
<evidence type="ECO:0000313" key="3">
    <source>
        <dbReference type="Proteomes" id="UP001499854"/>
    </source>
</evidence>
<comment type="caution">
    <text evidence="2">The sequence shown here is derived from an EMBL/GenBank/DDBJ whole genome shotgun (WGS) entry which is preliminary data.</text>
</comment>
<dbReference type="Proteomes" id="UP001499854">
    <property type="component" value="Unassembled WGS sequence"/>
</dbReference>
<proteinExistence type="predicted"/>
<accession>A0ABN2QID0</accession>
<evidence type="ECO:0000259" key="1">
    <source>
        <dbReference type="PROSITE" id="PS51186"/>
    </source>
</evidence>